<sequence length="36" mass="3976">MVSFMNVFIKVVCCFIGDIIADSPFSFPNPSFCSLV</sequence>
<accession>A0A0E9V2U6</accession>
<dbReference type="EMBL" id="GBXM01036225">
    <property type="protein sequence ID" value="JAH72352.1"/>
    <property type="molecule type" value="Transcribed_RNA"/>
</dbReference>
<dbReference type="AlphaFoldDB" id="A0A0E9V2U6"/>
<evidence type="ECO:0000313" key="1">
    <source>
        <dbReference type="EMBL" id="JAH72352.1"/>
    </source>
</evidence>
<name>A0A0E9V2U6_ANGAN</name>
<reference evidence="1" key="2">
    <citation type="journal article" date="2015" name="Fish Shellfish Immunol.">
        <title>Early steps in the European eel (Anguilla anguilla)-Vibrio vulnificus interaction in the gills: Role of the RtxA13 toxin.</title>
        <authorList>
            <person name="Callol A."/>
            <person name="Pajuelo D."/>
            <person name="Ebbesson L."/>
            <person name="Teles M."/>
            <person name="MacKenzie S."/>
            <person name="Amaro C."/>
        </authorList>
    </citation>
    <scope>NUCLEOTIDE SEQUENCE</scope>
</reference>
<proteinExistence type="predicted"/>
<reference evidence="1" key="1">
    <citation type="submission" date="2014-11" db="EMBL/GenBank/DDBJ databases">
        <authorList>
            <person name="Amaro Gonzalez C."/>
        </authorList>
    </citation>
    <scope>NUCLEOTIDE SEQUENCE</scope>
</reference>
<protein>
    <submittedName>
        <fullName evidence="1">Uncharacterized protein</fullName>
    </submittedName>
</protein>
<organism evidence="1">
    <name type="scientific">Anguilla anguilla</name>
    <name type="common">European freshwater eel</name>
    <name type="synonym">Muraena anguilla</name>
    <dbReference type="NCBI Taxonomy" id="7936"/>
    <lineage>
        <taxon>Eukaryota</taxon>
        <taxon>Metazoa</taxon>
        <taxon>Chordata</taxon>
        <taxon>Craniata</taxon>
        <taxon>Vertebrata</taxon>
        <taxon>Euteleostomi</taxon>
        <taxon>Actinopterygii</taxon>
        <taxon>Neopterygii</taxon>
        <taxon>Teleostei</taxon>
        <taxon>Anguilliformes</taxon>
        <taxon>Anguillidae</taxon>
        <taxon>Anguilla</taxon>
    </lineage>
</organism>